<evidence type="ECO:0000313" key="11">
    <source>
        <dbReference type="Proteomes" id="UP000825002"/>
    </source>
</evidence>
<dbReference type="PANTHER" id="PTHR45625:SF6">
    <property type="entry name" value="SPLICEOSOME-ASSOCIATED PROTEIN CWC27 HOMOLOG"/>
    <property type="match status" value="1"/>
</dbReference>
<keyword evidence="8" id="KW-0472">Membrane</keyword>
<feature type="compositionally biased region" description="Basic and acidic residues" evidence="7">
    <location>
        <begin position="663"/>
        <end position="674"/>
    </location>
</feature>
<keyword evidence="11" id="KW-1185">Reference proteome</keyword>
<feature type="compositionally biased region" description="Basic and acidic residues" evidence="7">
    <location>
        <begin position="991"/>
        <end position="1001"/>
    </location>
</feature>
<dbReference type="PRINTS" id="PR00153">
    <property type="entry name" value="CSAPPISMRASE"/>
</dbReference>
<dbReference type="InterPro" id="IPR002130">
    <property type="entry name" value="Cyclophilin-type_PPIase_dom"/>
</dbReference>
<keyword evidence="8" id="KW-1133">Transmembrane helix</keyword>
<dbReference type="InterPro" id="IPR044666">
    <property type="entry name" value="Cyclophilin_A-like"/>
</dbReference>
<protein>
    <recommendedName>
        <fullName evidence="4">Spliceosome-associated protein CWC27 homolog</fullName>
    </recommendedName>
    <alternativeName>
        <fullName evidence="5">Probable inactive peptidyl-prolyl cis-trans isomerase CWC27 homolog</fullName>
    </alternativeName>
</protein>
<feature type="compositionally biased region" description="Basic and acidic residues" evidence="7">
    <location>
        <begin position="848"/>
        <end position="877"/>
    </location>
</feature>
<dbReference type="Pfam" id="PF00160">
    <property type="entry name" value="Pro_isomerase"/>
    <property type="match status" value="1"/>
</dbReference>
<evidence type="ECO:0000256" key="4">
    <source>
        <dbReference type="ARBA" id="ARBA00040027"/>
    </source>
</evidence>
<name>A0ABQ7S5N0_9ACAR</name>
<evidence type="ECO:0000313" key="10">
    <source>
        <dbReference type="EMBL" id="KAG9508729.1"/>
    </source>
</evidence>
<comment type="subcellular location">
    <subcellularLocation>
        <location evidence="1">Nucleus</location>
    </subcellularLocation>
</comment>
<feature type="compositionally biased region" description="Basic and acidic residues" evidence="7">
    <location>
        <begin position="805"/>
        <end position="817"/>
    </location>
</feature>
<feature type="region of interest" description="Disordered" evidence="7">
    <location>
        <begin position="600"/>
        <end position="756"/>
    </location>
</feature>
<comment type="similarity">
    <text evidence="2">Belongs to the cyclophilin-type PPIase family.</text>
</comment>
<sequence length="1015" mass="116983">YRTMYGRLCQLALIASVMVALIMIIERSLLIEANEEVAAGSENSEHVENMKFITRACSKWPSDIRKISDMRKFVNILLNLDRAAKSKENPKSDWPGGVLDCLEQVQSIKSLKVILKYLSDGHDKSSKKFKGLFPREKILFVEKFFKLLATQVTFICKQNIVYSIEEMADINFTDEEYQTVLPWSQHGGDQEAGVKGLTESSALASIFLSDETYEKFGQVKQLFPRFKSYYDGAILSLVRLAKIGYSPDIESTENAQRQSKTLQKWLVIVQTCDTMENIDIQIEENPESGRNMRIVLNMVKHRKELVEGDYTDSAARPVFLTMDPALDESSDPNDLALRPVMYERNRMRDDLYMDKVDFTTPLGAMKRMIINVKKSVANYIKKQLIKREVIIQSNENSEDQEEFARELMGSFEDKKQQSHDDRSHLHCHKMSSIYVHEPTACGKVLLDTTVGPIEVEFWTKQCPKATRNFIQHCLDGYYDNTIFHRVVKDFIVVGGDPTSTGDGGESIYGQPFKDEFHSRLKFTRRGLLATANLGKDENKSQFFFTLGAAPELQQKHTIFGRVIGDTLYNMIRLGESHVDNNQRPFNPQRIVKATVIDNPFPDMVARPRSEKPSNDGSLIEKQTSDNDANRLDSAESEKTFNLLSFGDDAEEVEEESEVVAASERSKSKSSHDLSGDPTLSSRTAVDSKSRRFSHRHVAKLESHEDRQSEEPPKEDPKPNEDSEVEEDEVYHDAKRHKPETDDKIAPLSEIQKGVKASEKKRLAAELLLKETEELLVKAAKIPPKGSQNREVQTLDMMENFRKKLESARQKEKLKSQEAENDEDGEIRDDDDWLSHEFRGIDPLEAIPDEPKFEKMENDRELGEDAPAKTLHTEETSKTPESILAPDGGDRNESNRHHRDYSHNRHRDHSHGHHRDHSHSRHRDRSHSRHQDHSQDRYRDHHSRDHHRKDSRARSIDHSDDHRRGSSREHCHQNYDRSEREGREKKSHSSSRYHDHHHETHEHKSHGRRSRLRMSR</sequence>
<dbReference type="PROSITE" id="PS50072">
    <property type="entry name" value="CSA_PPIASE_2"/>
    <property type="match status" value="1"/>
</dbReference>
<evidence type="ECO:0000256" key="7">
    <source>
        <dbReference type="SAM" id="MobiDB-lite"/>
    </source>
</evidence>
<evidence type="ECO:0000256" key="6">
    <source>
        <dbReference type="ARBA" id="ARBA00046368"/>
    </source>
</evidence>
<feature type="compositionally biased region" description="Basic and acidic residues" evidence="7">
    <location>
        <begin position="698"/>
        <end position="720"/>
    </location>
</feature>
<evidence type="ECO:0000256" key="3">
    <source>
        <dbReference type="ARBA" id="ARBA00023242"/>
    </source>
</evidence>
<evidence type="ECO:0000256" key="2">
    <source>
        <dbReference type="ARBA" id="ARBA00007365"/>
    </source>
</evidence>
<feature type="compositionally biased region" description="Basic residues" evidence="7">
    <location>
        <begin position="895"/>
        <end position="927"/>
    </location>
</feature>
<dbReference type="EMBL" id="JAIFTH010001052">
    <property type="protein sequence ID" value="KAG9508729.1"/>
    <property type="molecule type" value="Genomic_DNA"/>
</dbReference>
<feature type="region of interest" description="Disordered" evidence="7">
    <location>
        <begin position="805"/>
        <end position="1015"/>
    </location>
</feature>
<feature type="compositionally biased region" description="Basic and acidic residues" evidence="7">
    <location>
        <begin position="928"/>
        <end position="942"/>
    </location>
</feature>
<evidence type="ECO:0000256" key="1">
    <source>
        <dbReference type="ARBA" id="ARBA00004123"/>
    </source>
</evidence>
<dbReference type="PANTHER" id="PTHR45625">
    <property type="entry name" value="PEPTIDYL-PROLYL CIS-TRANS ISOMERASE-RELATED"/>
    <property type="match status" value="1"/>
</dbReference>
<evidence type="ECO:0000256" key="8">
    <source>
        <dbReference type="SAM" id="Phobius"/>
    </source>
</evidence>
<organism evidence="10 11">
    <name type="scientific">Fragariocoptes setiger</name>
    <dbReference type="NCBI Taxonomy" id="1670756"/>
    <lineage>
        <taxon>Eukaryota</taxon>
        <taxon>Metazoa</taxon>
        <taxon>Ecdysozoa</taxon>
        <taxon>Arthropoda</taxon>
        <taxon>Chelicerata</taxon>
        <taxon>Arachnida</taxon>
        <taxon>Acari</taxon>
        <taxon>Acariformes</taxon>
        <taxon>Trombidiformes</taxon>
        <taxon>Prostigmata</taxon>
        <taxon>Eupodina</taxon>
        <taxon>Eriophyoidea</taxon>
        <taxon>Phytoptidae</taxon>
        <taxon>Fragariocoptes</taxon>
    </lineage>
</organism>
<proteinExistence type="inferred from homology"/>
<feature type="compositionally biased region" description="Basic and acidic residues" evidence="7">
    <location>
        <begin position="622"/>
        <end position="638"/>
    </location>
</feature>
<keyword evidence="8" id="KW-0812">Transmembrane</keyword>
<evidence type="ECO:0000256" key="5">
    <source>
        <dbReference type="ARBA" id="ARBA00042090"/>
    </source>
</evidence>
<dbReference type="Proteomes" id="UP000825002">
    <property type="component" value="Unassembled WGS sequence"/>
</dbReference>
<feature type="compositionally biased region" description="Basic and acidic residues" evidence="7">
    <location>
        <begin position="832"/>
        <end position="841"/>
    </location>
</feature>
<comment type="subunit">
    <text evidence="6">Part of the activated spliceosome B/catalytic step 1 spliceosome, one of the forms of the spliceosome which has a well-formed active site but still cannot catalyze the branching reaction and is composed at least of 52 proteins, the U2, U5 and U6 snRNAs and the pre-mRNA. Recruited during early steps of activated spliceosome B maturation, it is probably one of the first proteins released from this complex as he matures to the spliceosome C complex. Component of the minor spliceosome, which splices U12-type introns.</text>
</comment>
<dbReference type="SUPFAM" id="SSF50891">
    <property type="entry name" value="Cyclophilin-like"/>
    <property type="match status" value="1"/>
</dbReference>
<dbReference type="Gene3D" id="2.40.100.10">
    <property type="entry name" value="Cyclophilin-like"/>
    <property type="match status" value="1"/>
</dbReference>
<feature type="compositionally biased region" description="Acidic residues" evidence="7">
    <location>
        <begin position="647"/>
        <end position="657"/>
    </location>
</feature>
<evidence type="ECO:0000259" key="9">
    <source>
        <dbReference type="PROSITE" id="PS50072"/>
    </source>
</evidence>
<feature type="transmembrane region" description="Helical" evidence="8">
    <location>
        <begin position="7"/>
        <end position="25"/>
    </location>
</feature>
<keyword evidence="3" id="KW-0539">Nucleus</keyword>
<feature type="compositionally biased region" description="Basic and acidic residues" evidence="7">
    <location>
        <begin position="951"/>
        <end position="983"/>
    </location>
</feature>
<accession>A0ABQ7S5N0</accession>
<feature type="compositionally biased region" description="Acidic residues" evidence="7">
    <location>
        <begin position="818"/>
        <end position="831"/>
    </location>
</feature>
<gene>
    <name evidence="10" type="primary">CWC27</name>
    <name evidence="10" type="ORF">GZH46_02769</name>
</gene>
<reference evidence="10 11" key="1">
    <citation type="submission" date="2020-10" db="EMBL/GenBank/DDBJ databases">
        <authorList>
            <person name="Klimov P.B."/>
            <person name="Dyachkov S.M."/>
            <person name="Chetverikov P.E."/>
        </authorList>
    </citation>
    <scope>NUCLEOTIDE SEQUENCE [LARGE SCALE GENOMIC DNA]</scope>
    <source>
        <strain evidence="10">BMOC 18-1129-001#AD2665</strain>
        <tissue evidence="10">Entire mites</tissue>
    </source>
</reference>
<feature type="compositionally biased region" description="Polar residues" evidence="7">
    <location>
        <begin position="677"/>
        <end position="686"/>
    </location>
</feature>
<dbReference type="CDD" id="cd01925">
    <property type="entry name" value="cyclophilin_CeCYP16-like"/>
    <property type="match status" value="1"/>
</dbReference>
<feature type="compositionally biased region" description="Basic residues" evidence="7">
    <location>
        <begin position="1002"/>
        <end position="1015"/>
    </location>
</feature>
<feature type="non-terminal residue" evidence="10">
    <location>
        <position position="1"/>
    </location>
</feature>
<dbReference type="InterPro" id="IPR029000">
    <property type="entry name" value="Cyclophilin-like_dom_sf"/>
</dbReference>
<feature type="domain" description="PPIase cyclophilin-type" evidence="9">
    <location>
        <begin position="447"/>
        <end position="595"/>
    </location>
</feature>
<comment type="caution">
    <text evidence="10">The sequence shown here is derived from an EMBL/GenBank/DDBJ whole genome shotgun (WGS) entry which is preliminary data.</text>
</comment>